<sequence>MKNSLELMALYSERVKELNHFNAVCEGFYKIQDVIDFSVNKGYMNLRVYALWHPTDKTFEGIFYPLNISLNGLFVKQSTGPKEVSFNGLIGGIIEVTKVEVFDYEYNSLMKKSLKADWHIVAFPKDITG</sequence>
<evidence type="ECO:0000313" key="2">
    <source>
        <dbReference type="Proteomes" id="UP001337681"/>
    </source>
</evidence>
<comment type="caution">
    <text evidence="1">The sequence shown here is derived from an EMBL/GenBank/DDBJ whole genome shotgun (WGS) entry which is preliminary data.</text>
</comment>
<dbReference type="EMBL" id="JAZDQU010000001">
    <property type="protein sequence ID" value="MEE1884363.1"/>
    <property type="molecule type" value="Genomic_DNA"/>
</dbReference>
<keyword evidence="2" id="KW-1185">Reference proteome</keyword>
<organism evidence="1 2">
    <name type="scientific">Pedobacter flavus</name>
    <dbReference type="NCBI Taxonomy" id="3113906"/>
    <lineage>
        <taxon>Bacteria</taxon>
        <taxon>Pseudomonadati</taxon>
        <taxon>Bacteroidota</taxon>
        <taxon>Sphingobacteriia</taxon>
        <taxon>Sphingobacteriales</taxon>
        <taxon>Sphingobacteriaceae</taxon>
        <taxon>Pedobacter</taxon>
    </lineage>
</organism>
<proteinExistence type="predicted"/>
<dbReference type="Proteomes" id="UP001337681">
    <property type="component" value="Unassembled WGS sequence"/>
</dbReference>
<accession>A0ABU7H006</accession>
<evidence type="ECO:0000313" key="1">
    <source>
        <dbReference type="EMBL" id="MEE1884363.1"/>
    </source>
</evidence>
<dbReference type="RefSeq" id="WP_330145280.1">
    <property type="nucleotide sequence ID" value="NZ_JAZDQU010000001.1"/>
</dbReference>
<name>A0ABU7H006_9SPHI</name>
<gene>
    <name evidence="1" type="ORF">VRU49_02915</name>
</gene>
<protein>
    <submittedName>
        <fullName evidence="1">Uncharacterized protein</fullName>
    </submittedName>
</protein>
<reference evidence="1 2" key="1">
    <citation type="submission" date="2024-01" db="EMBL/GenBank/DDBJ databases">
        <title>Pedobacter sp. nov., isolated from oil-contaminated soil.</title>
        <authorList>
            <person name="Le N.T.T."/>
        </authorList>
    </citation>
    <scope>NUCLEOTIDE SEQUENCE [LARGE SCALE GENOMIC DNA]</scope>
    <source>
        <strain evidence="1 2">VNH31</strain>
    </source>
</reference>